<reference evidence="1" key="1">
    <citation type="journal article" date="2020" name="Nature">
        <title>Giant virus diversity and host interactions through global metagenomics.</title>
        <authorList>
            <person name="Schulz F."/>
            <person name="Roux S."/>
            <person name="Paez-Espino D."/>
            <person name="Jungbluth S."/>
            <person name="Walsh D.A."/>
            <person name="Denef V.J."/>
            <person name="McMahon K.D."/>
            <person name="Konstantinidis K.T."/>
            <person name="Eloe-Fadrosh E.A."/>
            <person name="Kyrpides N.C."/>
            <person name="Woyke T."/>
        </authorList>
    </citation>
    <scope>NUCLEOTIDE SEQUENCE</scope>
    <source>
        <strain evidence="1">GVMAG-M-3300023184-190</strain>
    </source>
</reference>
<dbReference type="Pfam" id="PF19064">
    <property type="entry name" value="DUF5760"/>
    <property type="match status" value="1"/>
</dbReference>
<proteinExistence type="predicted"/>
<organism evidence="1">
    <name type="scientific">viral metagenome</name>
    <dbReference type="NCBI Taxonomy" id="1070528"/>
    <lineage>
        <taxon>unclassified sequences</taxon>
        <taxon>metagenomes</taxon>
        <taxon>organismal metagenomes</taxon>
    </lineage>
</organism>
<dbReference type="InterPro" id="IPR043918">
    <property type="entry name" value="DUF5760"/>
</dbReference>
<dbReference type="AlphaFoldDB" id="A0A6C0I3U2"/>
<sequence length="122" mass="14085">METKEFLVNTIKKWVKLDNEIKALKKEVITRQTEKKGLSDTLINIMKQNDIECVDIKDGQICYNKKNVKKAISKKNLLDTLSKYFEDDPVKAAEVNEFINENRGEVIKELITIKPKKGTETV</sequence>
<accession>A0A6C0I3U2</accession>
<evidence type="ECO:0000313" key="1">
    <source>
        <dbReference type="EMBL" id="QHT87678.1"/>
    </source>
</evidence>
<protein>
    <submittedName>
        <fullName evidence="1">Uncharacterized protein</fullName>
    </submittedName>
</protein>
<dbReference type="EMBL" id="MN740097">
    <property type="protein sequence ID" value="QHT87678.1"/>
    <property type="molecule type" value="Genomic_DNA"/>
</dbReference>
<name>A0A6C0I3U2_9ZZZZ</name>